<keyword evidence="9 11" id="KW-0406">Ion transport</keyword>
<keyword evidence="10 11" id="KW-0472">Membrane</keyword>
<keyword evidence="4 11" id="KW-0812">Transmembrane</keyword>
<keyword evidence="8 11" id="KW-1133">Transmembrane helix</keyword>
<dbReference type="GO" id="GO:0016787">
    <property type="term" value="F:hydrolase activity"/>
    <property type="evidence" value="ECO:0007669"/>
    <property type="project" value="UniProtKB-KW"/>
</dbReference>
<comment type="subunit">
    <text evidence="11">The system is composed of three essential subunits: KdpA, KdpB and KdpC.</text>
</comment>
<evidence type="ECO:0000256" key="8">
    <source>
        <dbReference type="ARBA" id="ARBA00022989"/>
    </source>
</evidence>
<dbReference type="Pfam" id="PF02669">
    <property type="entry name" value="KdpC"/>
    <property type="match status" value="1"/>
</dbReference>
<dbReference type="GO" id="GO:0005886">
    <property type="term" value="C:plasma membrane"/>
    <property type="evidence" value="ECO:0007669"/>
    <property type="project" value="UniProtKB-SubCell"/>
</dbReference>
<comment type="subcellular location">
    <subcellularLocation>
        <location evidence="11">Cell membrane</location>
        <topology evidence="11">Single-pass membrane protein</topology>
    </subcellularLocation>
</comment>
<evidence type="ECO:0000256" key="4">
    <source>
        <dbReference type="ARBA" id="ARBA00022692"/>
    </source>
</evidence>
<gene>
    <name evidence="11 12" type="primary">kdpC</name>
    <name evidence="12" type="ORF">SBF1_8090002</name>
</gene>
<dbReference type="OrthoDB" id="9809491at2"/>
<evidence type="ECO:0000256" key="3">
    <source>
        <dbReference type="ARBA" id="ARBA00022538"/>
    </source>
</evidence>
<dbReference type="PANTHER" id="PTHR30042">
    <property type="entry name" value="POTASSIUM-TRANSPORTING ATPASE C CHAIN"/>
    <property type="match status" value="1"/>
</dbReference>
<accession>A0A2U3LTT4</accession>
<dbReference type="GO" id="GO:0005524">
    <property type="term" value="F:ATP binding"/>
    <property type="evidence" value="ECO:0007669"/>
    <property type="project" value="UniProtKB-UniRule"/>
</dbReference>
<evidence type="ECO:0000256" key="1">
    <source>
        <dbReference type="ARBA" id="ARBA00022448"/>
    </source>
</evidence>
<keyword evidence="7 11" id="KW-0630">Potassium</keyword>
<keyword evidence="12" id="KW-0378">Hydrolase</keyword>
<dbReference type="GO" id="GO:0008556">
    <property type="term" value="F:P-type potassium transmembrane transporter activity"/>
    <property type="evidence" value="ECO:0007669"/>
    <property type="project" value="InterPro"/>
</dbReference>
<dbReference type="PANTHER" id="PTHR30042:SF2">
    <property type="entry name" value="POTASSIUM-TRANSPORTING ATPASE KDPC SUBUNIT"/>
    <property type="match status" value="1"/>
</dbReference>
<evidence type="ECO:0000313" key="13">
    <source>
        <dbReference type="Proteomes" id="UP000238916"/>
    </source>
</evidence>
<dbReference type="NCBIfam" id="NF001454">
    <property type="entry name" value="PRK00315.1"/>
    <property type="match status" value="1"/>
</dbReference>
<evidence type="ECO:0000256" key="7">
    <source>
        <dbReference type="ARBA" id="ARBA00022958"/>
    </source>
</evidence>
<dbReference type="InterPro" id="IPR003820">
    <property type="entry name" value="KdpC"/>
</dbReference>
<evidence type="ECO:0000313" key="12">
    <source>
        <dbReference type="EMBL" id="SPF55232.1"/>
    </source>
</evidence>
<dbReference type="AlphaFoldDB" id="A0A2U3LTT4"/>
<keyword evidence="2 11" id="KW-1003">Cell membrane</keyword>
<organism evidence="12 13">
    <name type="scientific">Candidatus Desulfosporosinus infrequens</name>
    <dbReference type="NCBI Taxonomy" id="2043169"/>
    <lineage>
        <taxon>Bacteria</taxon>
        <taxon>Bacillati</taxon>
        <taxon>Bacillota</taxon>
        <taxon>Clostridia</taxon>
        <taxon>Eubacteriales</taxon>
        <taxon>Desulfitobacteriaceae</taxon>
        <taxon>Desulfosporosinus</taxon>
    </lineage>
</organism>
<evidence type="ECO:0000256" key="6">
    <source>
        <dbReference type="ARBA" id="ARBA00022840"/>
    </source>
</evidence>
<evidence type="ECO:0000256" key="11">
    <source>
        <dbReference type="HAMAP-Rule" id="MF_00276"/>
    </source>
</evidence>
<proteinExistence type="inferred from homology"/>
<dbReference type="PIRSF" id="PIRSF001296">
    <property type="entry name" value="K_ATPase_KdpC"/>
    <property type="match status" value="1"/>
</dbReference>
<reference evidence="13" key="1">
    <citation type="submission" date="2018-02" db="EMBL/GenBank/DDBJ databases">
        <authorList>
            <person name="Hausmann B."/>
        </authorList>
    </citation>
    <scope>NUCLEOTIDE SEQUENCE [LARGE SCALE GENOMIC DNA]</scope>
    <source>
        <strain evidence="13">Peat soil MAG SbF1</strain>
    </source>
</reference>
<dbReference type="NCBIfam" id="TIGR00681">
    <property type="entry name" value="kdpC"/>
    <property type="match status" value="1"/>
</dbReference>
<dbReference type="HAMAP" id="MF_00276">
    <property type="entry name" value="KdpC"/>
    <property type="match status" value="1"/>
</dbReference>
<comment type="function">
    <text evidence="11">Part of the high-affinity ATP-driven potassium transport (or Kdp) system, which catalyzes the hydrolysis of ATP coupled with the electrogenic transport of potassium into the cytoplasm. This subunit acts as a catalytic chaperone that increases the ATP-binding affinity of the ATP-hydrolyzing subunit KdpB by the formation of a transient KdpB/KdpC/ATP ternary complex.</text>
</comment>
<keyword evidence="1 11" id="KW-0813">Transport</keyword>
<dbReference type="Proteomes" id="UP000238916">
    <property type="component" value="Unassembled WGS sequence"/>
</dbReference>
<keyword evidence="5 11" id="KW-0547">Nucleotide-binding</keyword>
<sequence>MWKQTIGVLRLLIVLTVLTGLIYPLAMTGVAQTIFPAQANGSLAYVDNKPVGSLLIGQNFSDAKYFHGRPSAAGTDGYDATSSSGSNLGPTSKKLMDGVKENLDKVRTENQLGEQAVVPSDLVLASGSGLDPDISPDGAYLQVERVASERHVASSAVKALVDSHVQTRTVGLLGESRVNVLALNMALDKMGSK</sequence>
<evidence type="ECO:0000256" key="5">
    <source>
        <dbReference type="ARBA" id="ARBA00022741"/>
    </source>
</evidence>
<protein>
    <recommendedName>
        <fullName evidence="11">Potassium-transporting ATPase KdpC subunit</fullName>
    </recommendedName>
    <alternativeName>
        <fullName evidence="11">ATP phosphohydrolase [potassium-transporting] C chain</fullName>
    </alternativeName>
    <alternativeName>
        <fullName evidence="11">Potassium-binding and translocating subunit C</fullName>
    </alternativeName>
    <alternativeName>
        <fullName evidence="11">Potassium-translocating ATPase C chain</fullName>
    </alternativeName>
</protein>
<comment type="similarity">
    <text evidence="11">Belongs to the KdpC family.</text>
</comment>
<name>A0A2U3LTT4_9FIRM</name>
<dbReference type="EMBL" id="OMOF01000789">
    <property type="protein sequence ID" value="SPF55232.1"/>
    <property type="molecule type" value="Genomic_DNA"/>
</dbReference>
<keyword evidence="3 11" id="KW-0633">Potassium transport</keyword>
<keyword evidence="6 11" id="KW-0067">ATP-binding</keyword>
<evidence type="ECO:0000256" key="9">
    <source>
        <dbReference type="ARBA" id="ARBA00023065"/>
    </source>
</evidence>
<evidence type="ECO:0000256" key="2">
    <source>
        <dbReference type="ARBA" id="ARBA00022475"/>
    </source>
</evidence>
<evidence type="ECO:0000256" key="10">
    <source>
        <dbReference type="ARBA" id="ARBA00023136"/>
    </source>
</evidence>